<accession>A0A7W9W8I9</accession>
<evidence type="ECO:0000256" key="1">
    <source>
        <dbReference type="SAM" id="SignalP"/>
    </source>
</evidence>
<protein>
    <recommendedName>
        <fullName evidence="2">Ice-binding protein C-terminal domain-containing protein</fullName>
    </recommendedName>
</protein>
<evidence type="ECO:0000313" key="4">
    <source>
        <dbReference type="Proteomes" id="UP000520814"/>
    </source>
</evidence>
<sequence length="325" mass="33406">MKTLRPIVSLAGIVALCSLSTPSHALTINFTYDASVAANFNGSVARPNNTFANFQSAANKAALAFTSVFNDPINVNITMSAAAGTSILGQSETSIFQVSYTDLRNAVVADATSADDSLAIGATGSLVAADPNVGGAWWVTKAQRKALGLAVDDTNNDGICTFGEGFTYDFDPSNGITAGQYDLVGVMMHEISEVMGRIGISLGAVGAATNSVTLLDNFSYSSAGVKALGNPAGNYFSIDRGTTNLKEFNSVPGGDTRDWASGSNDAFNAFSSSGVVNPLTAVGIQSMDVIGYTLIPTATPEPGTLALVALGGFAGLLLTRRNRTA</sequence>
<feature type="chain" id="PRO_5031201645" description="Ice-binding protein C-terminal domain-containing protein" evidence="1">
    <location>
        <begin position="26"/>
        <end position="325"/>
    </location>
</feature>
<dbReference type="InterPro" id="IPR013424">
    <property type="entry name" value="Ice-binding_C"/>
</dbReference>
<dbReference type="NCBIfam" id="NF038122">
    <property type="entry name" value="metallo_LGF"/>
    <property type="match status" value="1"/>
</dbReference>
<dbReference type="NCBIfam" id="TIGR02595">
    <property type="entry name" value="PEP_CTERM"/>
    <property type="match status" value="1"/>
</dbReference>
<evidence type="ECO:0000313" key="3">
    <source>
        <dbReference type="EMBL" id="MBB6053599.1"/>
    </source>
</evidence>
<reference evidence="3 4" key="1">
    <citation type="submission" date="2020-08" db="EMBL/GenBank/DDBJ databases">
        <title>Genomic Encyclopedia of Type Strains, Phase IV (KMG-IV): sequencing the most valuable type-strain genomes for metagenomic binning, comparative biology and taxonomic classification.</title>
        <authorList>
            <person name="Goeker M."/>
        </authorList>
    </citation>
    <scope>NUCLEOTIDE SEQUENCE [LARGE SCALE GENOMIC DNA]</scope>
    <source>
        <strain evidence="3 4">DSM 23562</strain>
    </source>
</reference>
<evidence type="ECO:0000259" key="2">
    <source>
        <dbReference type="Pfam" id="PF07589"/>
    </source>
</evidence>
<dbReference type="Pfam" id="PF07589">
    <property type="entry name" value="PEP-CTERM"/>
    <property type="match status" value="1"/>
</dbReference>
<feature type="signal peptide" evidence="1">
    <location>
        <begin position="1"/>
        <end position="25"/>
    </location>
</feature>
<keyword evidence="1" id="KW-0732">Signal</keyword>
<dbReference type="RefSeq" id="WP_184203688.1">
    <property type="nucleotide sequence ID" value="NZ_JACHGW010000007.1"/>
</dbReference>
<name>A0A7W9W8I9_ARMRO</name>
<dbReference type="EMBL" id="JACHGW010000007">
    <property type="protein sequence ID" value="MBB6053599.1"/>
    <property type="molecule type" value="Genomic_DNA"/>
</dbReference>
<organism evidence="3 4">
    <name type="scientific">Armatimonas rosea</name>
    <dbReference type="NCBI Taxonomy" id="685828"/>
    <lineage>
        <taxon>Bacteria</taxon>
        <taxon>Bacillati</taxon>
        <taxon>Armatimonadota</taxon>
        <taxon>Armatimonadia</taxon>
        <taxon>Armatimonadales</taxon>
        <taxon>Armatimonadaceae</taxon>
        <taxon>Armatimonas</taxon>
    </lineage>
</organism>
<feature type="domain" description="Ice-binding protein C-terminal" evidence="2">
    <location>
        <begin position="298"/>
        <end position="321"/>
    </location>
</feature>
<dbReference type="AlphaFoldDB" id="A0A7W9W8I9"/>
<keyword evidence="4" id="KW-1185">Reference proteome</keyword>
<comment type="caution">
    <text evidence="3">The sequence shown here is derived from an EMBL/GenBank/DDBJ whole genome shotgun (WGS) entry which is preliminary data.</text>
</comment>
<proteinExistence type="predicted"/>
<dbReference type="Proteomes" id="UP000520814">
    <property type="component" value="Unassembled WGS sequence"/>
</dbReference>
<gene>
    <name evidence="3" type="ORF">HNQ39_005434</name>
</gene>